<dbReference type="EMBL" id="MCFL01000021">
    <property type="protein sequence ID" value="ORZ35701.1"/>
    <property type="molecule type" value="Genomic_DNA"/>
</dbReference>
<gene>
    <name evidence="2" type="ORF">BCR44DRAFT_72782</name>
</gene>
<dbReference type="Proteomes" id="UP000193411">
    <property type="component" value="Unassembled WGS sequence"/>
</dbReference>
<sequence length="190" mass="21308">MESPQSTSLQLAAIPARTASLPRQPDLDEAQASDDSCSPQVFRYRGHSHRWSLPAGNEDRVRTPPPQLSPAPMFQYPPSSKANNQLKRHTLSNHPPPATELNLDALDRDELAALVRTLHIDALKARRDVVRLQVTLDSVTSQAARERERLCQTIEYQRQVVDASNRESCVLKAQLEEALETLGTMLLQQR</sequence>
<comment type="caution">
    <text evidence="2">The sequence shown here is derived from an EMBL/GenBank/DDBJ whole genome shotgun (WGS) entry which is preliminary data.</text>
</comment>
<evidence type="ECO:0000256" key="1">
    <source>
        <dbReference type="SAM" id="MobiDB-lite"/>
    </source>
</evidence>
<name>A0A1Y2HPH0_9FUNG</name>
<evidence type="ECO:0000313" key="2">
    <source>
        <dbReference type="EMBL" id="ORZ35701.1"/>
    </source>
</evidence>
<proteinExistence type="predicted"/>
<feature type="compositionally biased region" description="Polar residues" evidence="1">
    <location>
        <begin position="1"/>
        <end position="10"/>
    </location>
</feature>
<evidence type="ECO:0000313" key="3">
    <source>
        <dbReference type="Proteomes" id="UP000193411"/>
    </source>
</evidence>
<protein>
    <submittedName>
        <fullName evidence="2">Uncharacterized protein</fullName>
    </submittedName>
</protein>
<dbReference type="AlphaFoldDB" id="A0A1Y2HPH0"/>
<reference evidence="2 3" key="1">
    <citation type="submission" date="2016-07" db="EMBL/GenBank/DDBJ databases">
        <title>Pervasive Adenine N6-methylation of Active Genes in Fungi.</title>
        <authorList>
            <consortium name="DOE Joint Genome Institute"/>
            <person name="Mondo S.J."/>
            <person name="Dannebaum R.O."/>
            <person name="Kuo R.C."/>
            <person name="Labutti K."/>
            <person name="Haridas S."/>
            <person name="Kuo A."/>
            <person name="Salamov A."/>
            <person name="Ahrendt S.R."/>
            <person name="Lipzen A."/>
            <person name="Sullivan W."/>
            <person name="Andreopoulos W.B."/>
            <person name="Clum A."/>
            <person name="Lindquist E."/>
            <person name="Daum C."/>
            <person name="Ramamoorthy G.K."/>
            <person name="Gryganskyi A."/>
            <person name="Culley D."/>
            <person name="Magnuson J.K."/>
            <person name="James T.Y."/>
            <person name="O'Malley M.A."/>
            <person name="Stajich J.E."/>
            <person name="Spatafora J.W."/>
            <person name="Visel A."/>
            <person name="Grigoriev I.V."/>
        </authorList>
    </citation>
    <scope>NUCLEOTIDE SEQUENCE [LARGE SCALE GENOMIC DNA]</scope>
    <source>
        <strain evidence="2 3">PL171</strain>
    </source>
</reference>
<organism evidence="2 3">
    <name type="scientific">Catenaria anguillulae PL171</name>
    <dbReference type="NCBI Taxonomy" id="765915"/>
    <lineage>
        <taxon>Eukaryota</taxon>
        <taxon>Fungi</taxon>
        <taxon>Fungi incertae sedis</taxon>
        <taxon>Blastocladiomycota</taxon>
        <taxon>Blastocladiomycetes</taxon>
        <taxon>Blastocladiales</taxon>
        <taxon>Catenariaceae</taxon>
        <taxon>Catenaria</taxon>
    </lineage>
</organism>
<keyword evidence="3" id="KW-1185">Reference proteome</keyword>
<accession>A0A1Y2HPH0</accession>
<feature type="region of interest" description="Disordered" evidence="1">
    <location>
        <begin position="1"/>
        <end position="86"/>
    </location>
</feature>